<proteinExistence type="predicted"/>
<dbReference type="STRING" id="1076551.HA48_09300"/>
<keyword evidence="1" id="KW-1133">Transmembrane helix</keyword>
<evidence type="ECO:0000256" key="1">
    <source>
        <dbReference type="SAM" id="Phobius"/>
    </source>
</evidence>
<accession>A0A1X1D9V9</accession>
<dbReference type="InterPro" id="IPR057522">
    <property type="entry name" value="HofO_C"/>
</dbReference>
<keyword evidence="1" id="KW-0472">Membrane</keyword>
<keyword evidence="4" id="KW-1185">Reference proteome</keyword>
<dbReference type="EMBL" id="MLFS01000020">
    <property type="protein sequence ID" value="ORM73499.1"/>
    <property type="molecule type" value="Genomic_DNA"/>
</dbReference>
<sequence length="164" mass="18681">MSELFQGWLRLSLPWRLGSLALLALILLIAGWLMLLRPQYQAREAQLWHLADIGQQQQQRRQQLNARPPIATLQDEIARLQQPAIANSTAASLESVIATRGSLLEAWHPDSQPQQLALQLSWHQFVPLFTALATTALPVPQRFQLQAEPHGLRTQFWLERDDAE</sequence>
<dbReference type="AlphaFoldDB" id="A0A1X1D9V9"/>
<comment type="caution">
    <text evidence="3">The sequence shown here is derived from an EMBL/GenBank/DDBJ whole genome shotgun (WGS) entry which is preliminary data.</text>
</comment>
<evidence type="ECO:0000313" key="3">
    <source>
        <dbReference type="EMBL" id="ORM73499.1"/>
    </source>
</evidence>
<feature type="transmembrane region" description="Helical" evidence="1">
    <location>
        <begin position="15"/>
        <end position="36"/>
    </location>
</feature>
<organism evidence="3 4">
    <name type="scientific">Pantoea wallisii</name>
    <dbReference type="NCBI Taxonomy" id="1076551"/>
    <lineage>
        <taxon>Bacteria</taxon>
        <taxon>Pseudomonadati</taxon>
        <taxon>Pseudomonadota</taxon>
        <taxon>Gammaproteobacteria</taxon>
        <taxon>Enterobacterales</taxon>
        <taxon>Erwiniaceae</taxon>
        <taxon>Pantoea</taxon>
    </lineage>
</organism>
<evidence type="ECO:0000313" key="4">
    <source>
        <dbReference type="Proteomes" id="UP000193104"/>
    </source>
</evidence>
<name>A0A1X1D9V9_9GAMM</name>
<evidence type="ECO:0000259" key="2">
    <source>
        <dbReference type="Pfam" id="PF25319"/>
    </source>
</evidence>
<reference evidence="3 4" key="1">
    <citation type="journal article" date="2017" name="Antonie Van Leeuwenhoek">
        <title>Phylogenomic resolution of the bacterial genus Pantoea and its relationship with Erwinia and Tatumella.</title>
        <authorList>
            <person name="Palmer M."/>
            <person name="Steenkamp E.T."/>
            <person name="Coetzee M.P."/>
            <person name="Chan W.Y."/>
            <person name="van Zyl E."/>
            <person name="De Maayer P."/>
            <person name="Coutinho T.A."/>
            <person name="Blom J."/>
            <person name="Smits T.H."/>
            <person name="Duffy B."/>
            <person name="Venter S.N."/>
        </authorList>
    </citation>
    <scope>NUCLEOTIDE SEQUENCE [LARGE SCALE GENOMIC DNA]</scope>
    <source>
        <strain evidence="3 4">LMG 26277</strain>
    </source>
</reference>
<dbReference type="RefSeq" id="WP_167377145.1">
    <property type="nucleotide sequence ID" value="NZ_MLFS01000020.1"/>
</dbReference>
<gene>
    <name evidence="3" type="ORF">HA48_09300</name>
</gene>
<dbReference type="Pfam" id="PF25319">
    <property type="entry name" value="HofO"/>
    <property type="match status" value="1"/>
</dbReference>
<dbReference type="Proteomes" id="UP000193104">
    <property type="component" value="Unassembled WGS sequence"/>
</dbReference>
<keyword evidence="1" id="KW-0812">Transmembrane</keyword>
<feature type="domain" description="DNA utilization protein HofO C-terminal" evidence="2">
    <location>
        <begin position="92"/>
        <end position="162"/>
    </location>
</feature>
<protein>
    <recommendedName>
        <fullName evidence="2">DNA utilization protein HofO C-terminal domain-containing protein</fullName>
    </recommendedName>
</protein>